<feature type="signal peptide" evidence="1">
    <location>
        <begin position="1"/>
        <end position="23"/>
    </location>
</feature>
<dbReference type="RefSeq" id="WP_147121418.1">
    <property type="nucleotide sequence ID" value="NZ_VOPY01000001.1"/>
</dbReference>
<evidence type="ECO:0000313" key="3">
    <source>
        <dbReference type="Proteomes" id="UP000321129"/>
    </source>
</evidence>
<reference evidence="2 3" key="1">
    <citation type="submission" date="2019-08" db="EMBL/GenBank/DDBJ databases">
        <title>Sphingorhabdus soil sp. nov., isolated from arctic soil.</title>
        <authorList>
            <person name="Liu Y."/>
        </authorList>
    </citation>
    <scope>NUCLEOTIDE SEQUENCE [LARGE SCALE GENOMIC DNA]</scope>
    <source>
        <strain evidence="2 3">D-2Q-5-6</strain>
    </source>
</reference>
<dbReference type="Proteomes" id="UP000321129">
    <property type="component" value="Unassembled WGS sequence"/>
</dbReference>
<gene>
    <name evidence="2" type="ORF">FSZ31_02220</name>
</gene>
<keyword evidence="1" id="KW-0732">Signal</keyword>
<dbReference type="EMBL" id="VOPY01000001">
    <property type="protein sequence ID" value="TXC73581.1"/>
    <property type="molecule type" value="Genomic_DNA"/>
</dbReference>
<name>A0A5C6UN61_9SPHN</name>
<dbReference type="OrthoDB" id="7596780at2"/>
<evidence type="ECO:0000256" key="1">
    <source>
        <dbReference type="SAM" id="SignalP"/>
    </source>
</evidence>
<comment type="caution">
    <text evidence="2">The sequence shown here is derived from an EMBL/GenBank/DDBJ whole genome shotgun (WGS) entry which is preliminary data.</text>
</comment>
<proteinExistence type="predicted"/>
<feature type="chain" id="PRO_5022769786" evidence="1">
    <location>
        <begin position="24"/>
        <end position="178"/>
    </location>
</feature>
<accession>A0A5C6UN61</accession>
<organism evidence="2 3">
    <name type="scientific">Flavisphingopyxis soli</name>
    <dbReference type="NCBI Taxonomy" id="2601267"/>
    <lineage>
        <taxon>Bacteria</taxon>
        <taxon>Pseudomonadati</taxon>
        <taxon>Pseudomonadota</taxon>
        <taxon>Alphaproteobacteria</taxon>
        <taxon>Sphingomonadales</taxon>
        <taxon>Sphingopyxidaceae</taxon>
        <taxon>Flavisphingopyxis</taxon>
    </lineage>
</organism>
<keyword evidence="3" id="KW-1185">Reference proteome</keyword>
<protein>
    <submittedName>
        <fullName evidence="2">Uncharacterized protein</fullName>
    </submittedName>
</protein>
<sequence length="178" mass="19240">MSARKTIAKLVGGAAVIALGASAAIATDVPPPRPAVVDAIYQCRDIVDNQARLACFDARVGEMAAADQRRDIMFADREQVKETRRGLFGFSGIKIFGGGGDGDDEQIEEITAKIAAVRYIGRNMSILLDDGARWVQTDDRTLPLDAKAGMEIKIRRAALGSYFANINGMRAIRVKRAD</sequence>
<dbReference type="AlphaFoldDB" id="A0A5C6UN61"/>
<evidence type="ECO:0000313" key="2">
    <source>
        <dbReference type="EMBL" id="TXC73581.1"/>
    </source>
</evidence>